<keyword evidence="8" id="KW-0804">Transcription</keyword>
<evidence type="ECO:0000256" key="11">
    <source>
        <dbReference type="SAM" id="MobiDB-lite"/>
    </source>
</evidence>
<evidence type="ECO:0000256" key="6">
    <source>
        <dbReference type="ARBA" id="ARBA00023015"/>
    </source>
</evidence>
<feature type="domain" description="C2H2-type" evidence="13">
    <location>
        <begin position="490"/>
        <end position="517"/>
    </location>
</feature>
<feature type="compositionally biased region" description="Acidic residues" evidence="11">
    <location>
        <begin position="176"/>
        <end position="208"/>
    </location>
</feature>
<dbReference type="SUPFAM" id="SSF57667">
    <property type="entry name" value="beta-beta-alpha zinc fingers"/>
    <property type="match status" value="7"/>
</dbReference>
<evidence type="ECO:0000256" key="5">
    <source>
        <dbReference type="ARBA" id="ARBA00022833"/>
    </source>
</evidence>
<dbReference type="GO" id="GO:0001227">
    <property type="term" value="F:DNA-binding transcription repressor activity, RNA polymerase II-specific"/>
    <property type="evidence" value="ECO:0007669"/>
    <property type="project" value="TreeGrafter"/>
</dbReference>
<evidence type="ECO:0000256" key="7">
    <source>
        <dbReference type="ARBA" id="ARBA00023125"/>
    </source>
</evidence>
<dbReference type="GeneTree" id="ENSGT00940000159957"/>
<keyword evidence="4 10" id="KW-0863">Zinc-finger</keyword>
<dbReference type="FunFam" id="3.30.160.60:FF:000446">
    <property type="entry name" value="Zinc finger protein"/>
    <property type="match status" value="1"/>
</dbReference>
<dbReference type="Ensembl" id="ENSOMYT00000157672.1">
    <property type="protein sequence ID" value="ENSOMYP00000125628.1"/>
    <property type="gene ID" value="ENSOMYG00000043773.2"/>
</dbReference>
<dbReference type="SMART" id="SM00225">
    <property type="entry name" value="BTB"/>
    <property type="match status" value="1"/>
</dbReference>
<feature type="domain" description="C2H2-type" evidence="13">
    <location>
        <begin position="266"/>
        <end position="293"/>
    </location>
</feature>
<evidence type="ECO:0000256" key="3">
    <source>
        <dbReference type="ARBA" id="ARBA00022737"/>
    </source>
</evidence>
<keyword evidence="7" id="KW-0238">DNA-binding</keyword>
<dbReference type="FunFam" id="3.30.160.60:FF:001325">
    <property type="entry name" value="zinc finger protein 200"/>
    <property type="match status" value="1"/>
</dbReference>
<dbReference type="InterPro" id="IPR000210">
    <property type="entry name" value="BTB/POZ_dom"/>
</dbReference>
<dbReference type="GO" id="GO:0001817">
    <property type="term" value="P:regulation of cytokine production"/>
    <property type="evidence" value="ECO:0007669"/>
    <property type="project" value="TreeGrafter"/>
</dbReference>
<dbReference type="Pfam" id="PF00096">
    <property type="entry name" value="zf-C2H2"/>
    <property type="match status" value="9"/>
</dbReference>
<dbReference type="Pfam" id="PF00651">
    <property type="entry name" value="BTB"/>
    <property type="match status" value="1"/>
</dbReference>
<keyword evidence="3" id="KW-0677">Repeat</keyword>
<dbReference type="PROSITE" id="PS00028">
    <property type="entry name" value="ZINC_FINGER_C2H2_1"/>
    <property type="match status" value="13"/>
</dbReference>
<feature type="domain" description="C2H2-type" evidence="13">
    <location>
        <begin position="294"/>
        <end position="321"/>
    </location>
</feature>
<evidence type="ECO:0000256" key="2">
    <source>
        <dbReference type="ARBA" id="ARBA00022723"/>
    </source>
</evidence>
<dbReference type="FunFam" id="3.30.160.60:FF:000100">
    <property type="entry name" value="Zinc finger 45-like"/>
    <property type="match status" value="1"/>
</dbReference>
<evidence type="ECO:0000256" key="4">
    <source>
        <dbReference type="ARBA" id="ARBA00022771"/>
    </source>
</evidence>
<feature type="domain" description="C2H2-type" evidence="13">
    <location>
        <begin position="651"/>
        <end position="678"/>
    </location>
</feature>
<dbReference type="SMART" id="SM00355">
    <property type="entry name" value="ZnF_C2H2"/>
    <property type="match status" value="13"/>
</dbReference>
<evidence type="ECO:0000259" key="12">
    <source>
        <dbReference type="PROSITE" id="PS50097"/>
    </source>
</evidence>
<reference evidence="14" key="1">
    <citation type="submission" date="2020-07" db="EMBL/GenBank/DDBJ databases">
        <title>A long reads based de novo assembly of the rainbow trout Arlee double haploid line genome.</title>
        <authorList>
            <person name="Gao G."/>
            <person name="Palti Y."/>
        </authorList>
    </citation>
    <scope>NUCLEOTIDE SEQUENCE [LARGE SCALE GENOMIC DNA]</scope>
</reference>
<feature type="domain" description="C2H2-type" evidence="13">
    <location>
        <begin position="406"/>
        <end position="433"/>
    </location>
</feature>
<feature type="domain" description="C2H2-type" evidence="13">
    <location>
        <begin position="434"/>
        <end position="461"/>
    </location>
</feature>
<dbReference type="FunFam" id="3.30.160.60:FF:000325">
    <property type="entry name" value="ZFP90 zinc finger protein"/>
    <property type="match status" value="1"/>
</dbReference>
<evidence type="ECO:0000256" key="8">
    <source>
        <dbReference type="ARBA" id="ARBA00023163"/>
    </source>
</evidence>
<keyword evidence="9" id="KW-0539">Nucleus</keyword>
<dbReference type="InterPro" id="IPR011333">
    <property type="entry name" value="SKP1/BTB/POZ_sf"/>
</dbReference>
<feature type="domain" description="C2H2-type" evidence="13">
    <location>
        <begin position="546"/>
        <end position="574"/>
    </location>
</feature>
<evidence type="ECO:0000313" key="14">
    <source>
        <dbReference type="Ensembl" id="ENSOMYP00000125628.1"/>
    </source>
</evidence>
<dbReference type="CDD" id="cd18206">
    <property type="entry name" value="BTB_POZ_ZBTB17_MIZ1"/>
    <property type="match status" value="1"/>
</dbReference>
<keyword evidence="15" id="KW-1185">Reference proteome</keyword>
<dbReference type="Gene3D" id="3.30.710.10">
    <property type="entry name" value="Potassium Channel Kv1.1, Chain A"/>
    <property type="match status" value="1"/>
</dbReference>
<feature type="domain" description="C2H2-type" evidence="13">
    <location>
        <begin position="462"/>
        <end position="489"/>
    </location>
</feature>
<dbReference type="FunFam" id="3.30.160.60:FF:002210">
    <property type="entry name" value="Zinc finger and BTB domain containing 17"/>
    <property type="match status" value="2"/>
</dbReference>
<accession>A0A8K9WZG1</accession>
<feature type="domain" description="C2H2-type" evidence="13">
    <location>
        <begin position="238"/>
        <end position="265"/>
    </location>
</feature>
<dbReference type="GO" id="GO:0005654">
    <property type="term" value="C:nucleoplasm"/>
    <property type="evidence" value="ECO:0007669"/>
    <property type="project" value="TreeGrafter"/>
</dbReference>
<reference evidence="14" key="3">
    <citation type="submission" date="2025-09" db="UniProtKB">
        <authorList>
            <consortium name="Ensembl"/>
        </authorList>
    </citation>
    <scope>IDENTIFICATION</scope>
</reference>
<keyword evidence="2" id="KW-0479">Metal-binding</keyword>
<dbReference type="GO" id="GO:0000978">
    <property type="term" value="F:RNA polymerase II cis-regulatory region sequence-specific DNA binding"/>
    <property type="evidence" value="ECO:0007669"/>
    <property type="project" value="TreeGrafter"/>
</dbReference>
<protein>
    <submittedName>
        <fullName evidence="14">Zinc finger and BTB domain containing 17</fullName>
    </submittedName>
</protein>
<organism evidence="14 15">
    <name type="scientific">Oncorhynchus mykiss</name>
    <name type="common">Rainbow trout</name>
    <name type="synonym">Salmo gairdneri</name>
    <dbReference type="NCBI Taxonomy" id="8022"/>
    <lineage>
        <taxon>Eukaryota</taxon>
        <taxon>Metazoa</taxon>
        <taxon>Chordata</taxon>
        <taxon>Craniata</taxon>
        <taxon>Vertebrata</taxon>
        <taxon>Euteleostomi</taxon>
        <taxon>Actinopterygii</taxon>
        <taxon>Neopterygii</taxon>
        <taxon>Teleostei</taxon>
        <taxon>Protacanthopterygii</taxon>
        <taxon>Salmoniformes</taxon>
        <taxon>Salmonidae</taxon>
        <taxon>Salmoninae</taxon>
        <taxon>Oncorhynchus</taxon>
    </lineage>
</organism>
<feature type="domain" description="C2H2-type" evidence="13">
    <location>
        <begin position="518"/>
        <end position="545"/>
    </location>
</feature>
<dbReference type="InterPro" id="IPR013087">
    <property type="entry name" value="Znf_C2H2_type"/>
</dbReference>
<dbReference type="GO" id="GO:0008270">
    <property type="term" value="F:zinc ion binding"/>
    <property type="evidence" value="ECO:0007669"/>
    <property type="project" value="UniProtKB-KW"/>
</dbReference>
<dbReference type="Proteomes" id="UP000694395">
    <property type="component" value="Chromosome 16"/>
</dbReference>
<evidence type="ECO:0000256" key="9">
    <source>
        <dbReference type="ARBA" id="ARBA00023242"/>
    </source>
</evidence>
<evidence type="ECO:0000256" key="1">
    <source>
        <dbReference type="ARBA" id="ARBA00004123"/>
    </source>
</evidence>
<feature type="region of interest" description="Disordered" evidence="11">
    <location>
        <begin position="159"/>
        <end position="230"/>
    </location>
</feature>
<dbReference type="FunFam" id="3.30.160.60:FF:004080">
    <property type="match status" value="1"/>
</dbReference>
<keyword evidence="5" id="KW-0862">Zinc</keyword>
<dbReference type="FunFam" id="3.30.160.60:FF:000831">
    <property type="entry name" value="Zinc finger and BTB domain-containing protein 17"/>
    <property type="match status" value="1"/>
</dbReference>
<dbReference type="FunFam" id="3.30.160.60:FF:000346">
    <property type="entry name" value="zinc finger and BTB domain-containing protein 17 isoform X2"/>
    <property type="match status" value="1"/>
</dbReference>
<proteinExistence type="predicted"/>
<dbReference type="PROSITE" id="PS50097">
    <property type="entry name" value="BTB"/>
    <property type="match status" value="1"/>
</dbReference>
<evidence type="ECO:0000256" key="10">
    <source>
        <dbReference type="PROSITE-ProRule" id="PRU00042"/>
    </source>
</evidence>
<feature type="domain" description="C2H2-type" evidence="13">
    <location>
        <begin position="322"/>
        <end position="349"/>
    </location>
</feature>
<feature type="domain" description="C2H2-type" evidence="13">
    <location>
        <begin position="378"/>
        <end position="405"/>
    </location>
</feature>
<dbReference type="PANTHER" id="PTHR24399:SF8">
    <property type="entry name" value="ZINC FINGER AND BTB DOMAIN-CONTAINING PROTEIN 17"/>
    <property type="match status" value="1"/>
</dbReference>
<dbReference type="Gene3D" id="3.30.160.60">
    <property type="entry name" value="Classic Zinc Finger"/>
    <property type="match status" value="13"/>
</dbReference>
<dbReference type="PANTHER" id="PTHR24399">
    <property type="entry name" value="ZINC FINGER AND BTB DOMAIN-CONTAINING"/>
    <property type="match status" value="1"/>
</dbReference>
<dbReference type="FunFam" id="3.30.160.60:FF:001032">
    <property type="entry name" value="zinc finger and BTB domain-containing protein 17 isoform X1"/>
    <property type="match status" value="1"/>
</dbReference>
<dbReference type="PROSITE" id="PS50157">
    <property type="entry name" value="ZINC_FINGER_C2H2_2"/>
    <property type="match status" value="13"/>
</dbReference>
<dbReference type="FunFam" id="3.30.160.60:FF:001485">
    <property type="entry name" value="Krueppel-related zinc finger protein"/>
    <property type="match status" value="1"/>
</dbReference>
<keyword evidence="6" id="KW-0805">Transcription regulation</keyword>
<evidence type="ECO:0000313" key="15">
    <source>
        <dbReference type="Proteomes" id="UP000694395"/>
    </source>
</evidence>
<dbReference type="GO" id="GO:0002682">
    <property type="term" value="P:regulation of immune system process"/>
    <property type="evidence" value="ECO:0007669"/>
    <property type="project" value="TreeGrafter"/>
</dbReference>
<dbReference type="FunFam" id="3.30.160.60:FF:001022">
    <property type="entry name" value="zinc finger and BTB domain-containing protein 17 isoform X1"/>
    <property type="match status" value="1"/>
</dbReference>
<feature type="domain" description="C2H2-type" evidence="13">
    <location>
        <begin position="350"/>
        <end position="377"/>
    </location>
</feature>
<comment type="subcellular location">
    <subcellularLocation>
        <location evidence="1">Nucleus</location>
    </subcellularLocation>
</comment>
<feature type="domain" description="BTB" evidence="12">
    <location>
        <begin position="24"/>
        <end position="86"/>
    </location>
</feature>
<sequence>MDFPWHSGKVLEQLNHQRQLGLLCDCTFVVDGEDFKAHKAVLAACSAYFRTLFLDQKDVVHLDISNAAGLGQVLEFMYTAKLSLSPQNVEDVVAVATFLQMQEIVNACSAYQSLAVSTSQTTQYLIDREYSTDQFTNSGYYGPQCLMVMQFLFIDNDSNEGSSAPKTVNEEKKEVEEGELEEEEEEGGGEEEEVEEQEDEGDEGEDGQGTESGEERKQLRLGAVTDRTESRSYGSVTHKCEDCGKKFTHTGNFKRHIRIHTGEKPFSCRDCHKAFSDPAACKAHEKTHSPLKPYCCSSCGKSYRQISLLNLHRKRHTGEARYSCRDCGKLFTTSGNLKRHMLVHSGEKPYHCDYCDRAFSDPTAKMRHLETHDADKGHRCPHCDKRFNQTGNLKAHLKIHITDGPLKCKECGKQFTTSGNLKRHLRVHSGEKPYICMHCQRAFSDPGALQRHERIHTGEKPCLCLICGKGFTQASSLIAHVRQHTGEKPYVCDRCGKRFVQSSQLANHIRHHDNIRPHKCHICNKAFVNVGDLSKHIIIHTGEKPFLCDKCGRGFNRVDNLRSHVKTVHQGKAGMKRLVVMDDNEINIVTVTTEDIVTLATGALAGSSVAQLTVVPVASSVSADETEALKAEITKAVEKVQEADPNTQILYACDSCGDKFLDASSLAQHVRIHTAQALVMFQADSDFYQQYAAAAGQVIQGGELVFHTRQEGQLIHHTTFVFLLPDSKKQIGSKILPTDSCLVLLR</sequence>
<name>A0A8K9WZG1_ONCMY</name>
<evidence type="ECO:0000259" key="13">
    <source>
        <dbReference type="PROSITE" id="PS50157"/>
    </source>
</evidence>
<reference evidence="14" key="2">
    <citation type="submission" date="2025-08" db="UniProtKB">
        <authorList>
            <consortium name="Ensembl"/>
        </authorList>
    </citation>
    <scope>IDENTIFICATION</scope>
</reference>
<dbReference type="InterPro" id="IPR036236">
    <property type="entry name" value="Znf_C2H2_sf"/>
</dbReference>
<dbReference type="SUPFAM" id="SSF54695">
    <property type="entry name" value="POZ domain"/>
    <property type="match status" value="1"/>
</dbReference>
<dbReference type="AlphaFoldDB" id="A0A8K9WZG1"/>